<dbReference type="AlphaFoldDB" id="A0AA38RDV5"/>
<proteinExistence type="inferred from homology"/>
<organism evidence="6 7">
    <name type="scientific">Pleurostoma richardsiae</name>
    <dbReference type="NCBI Taxonomy" id="41990"/>
    <lineage>
        <taxon>Eukaryota</taxon>
        <taxon>Fungi</taxon>
        <taxon>Dikarya</taxon>
        <taxon>Ascomycota</taxon>
        <taxon>Pezizomycotina</taxon>
        <taxon>Sordariomycetes</taxon>
        <taxon>Sordariomycetidae</taxon>
        <taxon>Calosphaeriales</taxon>
        <taxon>Pleurostomataceae</taxon>
        <taxon>Pleurostoma</taxon>
    </lineage>
</organism>
<evidence type="ECO:0000256" key="2">
    <source>
        <dbReference type="ARBA" id="ARBA00022723"/>
    </source>
</evidence>
<evidence type="ECO:0000256" key="1">
    <source>
        <dbReference type="ARBA" id="ARBA00007749"/>
    </source>
</evidence>
<dbReference type="SMART" id="SM00849">
    <property type="entry name" value="Lactamase_B"/>
    <property type="match status" value="1"/>
</dbReference>
<evidence type="ECO:0000313" key="7">
    <source>
        <dbReference type="Proteomes" id="UP001174694"/>
    </source>
</evidence>
<keyword evidence="7" id="KW-1185">Reference proteome</keyword>
<dbReference type="SUPFAM" id="SSF56281">
    <property type="entry name" value="Metallo-hydrolase/oxidoreductase"/>
    <property type="match status" value="1"/>
</dbReference>
<evidence type="ECO:0000256" key="4">
    <source>
        <dbReference type="ARBA" id="ARBA00022833"/>
    </source>
</evidence>
<comment type="caution">
    <text evidence="6">The sequence shown here is derived from an EMBL/GenBank/DDBJ whole genome shotgun (WGS) entry which is preliminary data.</text>
</comment>
<protein>
    <submittedName>
        <fullName evidence="6">Beta-lactamase-like protein</fullName>
    </submittedName>
</protein>
<sequence>MESTLSLPRSENTVCVRALDTTTNMVVGADGFIHPVLRGFESINLTTMAFLIENKRLGKTILFDCGGRKDFQDFSPAVRHKMDKVVVAVNIEKDVDEVLESVGISLDRISSIVWSHWHWDHHGAPDKFPKSVELVVGPGFKELFVPGFPTRPDAILPDNYFQGRNVREISFTGSDLRIGEFPAFDLFGDGSFYLLDSPGHAVGHMCALARTTPDTFVFMGGDICHFPGSFRPSSKFPIPGNVPAEQLDSEFPMPCPCSLFTHMHPSFPGEASQETPFFEVSRHEHSTFLDRDAAARSIKSMQAFDESEDVLVCIAHDPSLLKVLPLLNTSPEKDINDWKTQNYKERTRWAWLNELPRGGKPGRSMHVDGRWWKGQKIQKFTDALGDAPAV</sequence>
<keyword evidence="3" id="KW-0378">Hydrolase</keyword>
<dbReference type="GO" id="GO:0046872">
    <property type="term" value="F:metal ion binding"/>
    <property type="evidence" value="ECO:0007669"/>
    <property type="project" value="UniProtKB-KW"/>
</dbReference>
<name>A0AA38RDV5_9PEZI</name>
<dbReference type="Gene3D" id="3.60.15.10">
    <property type="entry name" value="Ribonuclease Z/Hydroxyacylglutathione hydrolase-like"/>
    <property type="match status" value="1"/>
</dbReference>
<dbReference type="InterPro" id="IPR051013">
    <property type="entry name" value="MBL_superfamily_lactonases"/>
</dbReference>
<dbReference type="PANTHER" id="PTHR42978">
    <property type="entry name" value="QUORUM-QUENCHING LACTONASE YTNP-RELATED-RELATED"/>
    <property type="match status" value="1"/>
</dbReference>
<dbReference type="CDD" id="cd07730">
    <property type="entry name" value="metallo-hydrolase-like_MBL-fold"/>
    <property type="match status" value="1"/>
</dbReference>
<evidence type="ECO:0000313" key="6">
    <source>
        <dbReference type="EMBL" id="KAJ9145417.1"/>
    </source>
</evidence>
<reference evidence="6" key="1">
    <citation type="submission" date="2022-07" db="EMBL/GenBank/DDBJ databases">
        <title>Fungi with potential for degradation of polypropylene.</title>
        <authorList>
            <person name="Gostincar C."/>
        </authorList>
    </citation>
    <scope>NUCLEOTIDE SEQUENCE</scope>
    <source>
        <strain evidence="6">EXF-13308</strain>
    </source>
</reference>
<dbReference type="InterPro" id="IPR036866">
    <property type="entry name" value="RibonucZ/Hydroxyglut_hydro"/>
</dbReference>
<dbReference type="EMBL" id="JANBVO010000014">
    <property type="protein sequence ID" value="KAJ9145417.1"/>
    <property type="molecule type" value="Genomic_DNA"/>
</dbReference>
<comment type="similarity">
    <text evidence="1">Belongs to the metallo-beta-lactamase superfamily.</text>
</comment>
<dbReference type="Pfam" id="PF00753">
    <property type="entry name" value="Lactamase_B"/>
    <property type="match status" value="1"/>
</dbReference>
<dbReference type="InterPro" id="IPR001279">
    <property type="entry name" value="Metallo-B-lactamas"/>
</dbReference>
<dbReference type="PANTHER" id="PTHR42978:SF5">
    <property type="entry name" value="METALLO-BETA-LACTAMASE DOMAIN-CONTAINING PROTEIN"/>
    <property type="match status" value="1"/>
</dbReference>
<evidence type="ECO:0000259" key="5">
    <source>
        <dbReference type="SMART" id="SM00849"/>
    </source>
</evidence>
<dbReference type="GO" id="GO:0016787">
    <property type="term" value="F:hydrolase activity"/>
    <property type="evidence" value="ECO:0007669"/>
    <property type="project" value="UniProtKB-KW"/>
</dbReference>
<accession>A0AA38RDV5</accession>
<evidence type="ECO:0000256" key="3">
    <source>
        <dbReference type="ARBA" id="ARBA00022801"/>
    </source>
</evidence>
<keyword evidence="2" id="KW-0479">Metal-binding</keyword>
<gene>
    <name evidence="6" type="ORF">NKR23_g5485</name>
</gene>
<feature type="domain" description="Metallo-beta-lactamase" evidence="5">
    <location>
        <begin position="46"/>
        <end position="262"/>
    </location>
</feature>
<dbReference type="Proteomes" id="UP001174694">
    <property type="component" value="Unassembled WGS sequence"/>
</dbReference>
<keyword evidence="4" id="KW-0862">Zinc</keyword>